<dbReference type="PANTHER" id="PTHR31118">
    <property type="entry name" value="CYCLASE-LIKE PROTEIN 2"/>
    <property type="match status" value="1"/>
</dbReference>
<dbReference type="Pfam" id="PF04199">
    <property type="entry name" value="Cyclase"/>
    <property type="match status" value="1"/>
</dbReference>
<sequence length="325" mass="34966">MEHGLERGGDPVERTVEQWRVQFDAEVDFANGGGLRTDGVRLDVPGTDISDDDLAALFVRHLGLLMVDRVRISNRSLLAEPHKGGRAVVGNAPPSNRRLVELSQVIRDGMTTLPGWLEPRITRWLTFAESRSRYAEGTEFQATRIDLIGNTGTYLDSPAHRWADGADLSGVPLERLADLPGTVVRVPAGVRAVDRLMLAPYEVAGRAVLLHTGWDAHFGTDRYAGPDHPYLTGDGARWLAEAGATLVGIDSVNIDDMGPAAAGERPAHSVLLAAGIPVVEHLTGLAGLPPEGFRFTAAPPRIEGMVTFPVRAFAVVDITPTRQSG</sequence>
<name>A0ABS3W290_MICEH</name>
<evidence type="ECO:0000313" key="2">
    <source>
        <dbReference type="Proteomes" id="UP000823521"/>
    </source>
</evidence>
<dbReference type="InterPro" id="IPR007325">
    <property type="entry name" value="KFase/CYL"/>
</dbReference>
<reference evidence="1 2" key="1">
    <citation type="submission" date="2019-12" db="EMBL/GenBank/DDBJ databases">
        <title>Whole genome sequencing of endophytic Actinobacterium Micromonospora sp. MPMI6T.</title>
        <authorList>
            <person name="Evv R."/>
            <person name="Podile A.R."/>
        </authorList>
    </citation>
    <scope>NUCLEOTIDE SEQUENCE [LARGE SCALE GENOMIC DNA]</scope>
    <source>
        <strain evidence="1 2">MPMI6</strain>
    </source>
</reference>
<accession>A0ABS3W290</accession>
<evidence type="ECO:0000313" key="1">
    <source>
        <dbReference type="EMBL" id="MBO4210897.1"/>
    </source>
</evidence>
<keyword evidence="2" id="KW-1185">Reference proteome</keyword>
<dbReference type="Gene3D" id="3.50.30.50">
    <property type="entry name" value="Putative cyclase"/>
    <property type="match status" value="1"/>
</dbReference>
<dbReference type="InterPro" id="IPR037175">
    <property type="entry name" value="KFase_sf"/>
</dbReference>
<protein>
    <submittedName>
        <fullName evidence="1">Cyclase family protein</fullName>
    </submittedName>
</protein>
<dbReference type="PANTHER" id="PTHR31118:SF12">
    <property type="entry name" value="CYCLASE-LIKE PROTEIN 2"/>
    <property type="match status" value="1"/>
</dbReference>
<gene>
    <name evidence="1" type="ORF">GSF22_33640</name>
</gene>
<dbReference type="EMBL" id="WVUH01000665">
    <property type="protein sequence ID" value="MBO4210897.1"/>
    <property type="molecule type" value="Genomic_DNA"/>
</dbReference>
<proteinExistence type="predicted"/>
<dbReference type="SUPFAM" id="SSF102198">
    <property type="entry name" value="Putative cyclase"/>
    <property type="match status" value="1"/>
</dbReference>
<dbReference type="Proteomes" id="UP000823521">
    <property type="component" value="Unassembled WGS sequence"/>
</dbReference>
<organism evidence="1 2">
    <name type="scientific">Micromonospora echinofusca</name>
    <dbReference type="NCBI Taxonomy" id="47858"/>
    <lineage>
        <taxon>Bacteria</taxon>
        <taxon>Bacillati</taxon>
        <taxon>Actinomycetota</taxon>
        <taxon>Actinomycetes</taxon>
        <taxon>Micromonosporales</taxon>
        <taxon>Micromonosporaceae</taxon>
        <taxon>Micromonospora</taxon>
    </lineage>
</organism>
<comment type="caution">
    <text evidence="1">The sequence shown here is derived from an EMBL/GenBank/DDBJ whole genome shotgun (WGS) entry which is preliminary data.</text>
</comment>